<dbReference type="EMBL" id="MSDQ01000002">
    <property type="protein sequence ID" value="OLO13178.1"/>
    <property type="molecule type" value="Genomic_DNA"/>
</dbReference>
<evidence type="ECO:0008006" key="3">
    <source>
        <dbReference type="Google" id="ProtNLM"/>
    </source>
</evidence>
<protein>
    <recommendedName>
        <fullName evidence="3">DUF3750 domain-containing protein</fullName>
    </recommendedName>
</protein>
<gene>
    <name evidence="1" type="ORF">BTW10_00960</name>
</gene>
<dbReference type="STRING" id="223900.GCA_000821045_02190"/>
<keyword evidence="2" id="KW-1185">Reference proteome</keyword>
<dbReference type="RefSeq" id="WP_075367769.1">
    <property type="nucleotide sequence ID" value="NZ_MSDQ01000002.1"/>
</dbReference>
<evidence type="ECO:0000313" key="1">
    <source>
        <dbReference type="EMBL" id="OLO13178.1"/>
    </source>
</evidence>
<comment type="caution">
    <text evidence="1">The sequence shown here is derived from an EMBL/GenBank/DDBJ whole genome shotgun (WGS) entry which is preliminary data.</text>
</comment>
<dbReference type="Proteomes" id="UP000186806">
    <property type="component" value="Unassembled WGS sequence"/>
</dbReference>
<dbReference type="InterPro" id="IPR022224">
    <property type="entry name" value="DUF3750"/>
</dbReference>
<name>A0A1Q8THR9_9GAMM</name>
<accession>A0A1Q8THR9</accession>
<evidence type="ECO:0000313" key="2">
    <source>
        <dbReference type="Proteomes" id="UP000186806"/>
    </source>
</evidence>
<sequence length="262" mass="28146">MHRAIKKSLWLTVSLAVVLVLLLAGPAYMLASQRIELGGVWSQADRSSAELAPAPSAHPEALVQVYAARAFDWRGAFGVHTWIATKPAGATHYQVHQVLGWRRPTVSSRPDAPDRAWYGSAPTLLTELRGKAAERAIPEIREAVAAYPVTDRYRVWPGPNSNTFVAWVVRRVPGLHVDFPPTAVGKDYLLNSIVAEAPSGTGYQVSLGGLLGLTVAYDEGVEWQLMGLTLGVDIARPALKLPGIGRLGMASSEHTKGGGEAE</sequence>
<reference evidence="1 2" key="1">
    <citation type="submission" date="2016-12" db="EMBL/GenBank/DDBJ databases">
        <title>Draft genome sequences of strains Salinicola socius SMB35, Salinicola sp. MH3R3-1 and Chromohalobacter sp. SMB17 from the Verkhnekamsk potash mining region of Russia.</title>
        <authorList>
            <person name="Mavrodi D.V."/>
            <person name="Olsson B.E."/>
            <person name="Korsakova E.S."/>
            <person name="Pyankova A."/>
            <person name="Mavrodi O.V."/>
            <person name="Plotnikova E.G."/>
        </authorList>
    </citation>
    <scope>NUCLEOTIDE SEQUENCE [LARGE SCALE GENOMIC DNA]</scope>
    <source>
        <strain evidence="1 2">SMB17</strain>
    </source>
</reference>
<dbReference type="AlphaFoldDB" id="A0A1Q8THR9"/>
<dbReference type="Pfam" id="PF12570">
    <property type="entry name" value="DUF3750"/>
    <property type="match status" value="1"/>
</dbReference>
<organism evidence="1 2">
    <name type="scientific">Chromohalobacter japonicus</name>
    <dbReference type="NCBI Taxonomy" id="223900"/>
    <lineage>
        <taxon>Bacteria</taxon>
        <taxon>Pseudomonadati</taxon>
        <taxon>Pseudomonadota</taxon>
        <taxon>Gammaproteobacteria</taxon>
        <taxon>Oceanospirillales</taxon>
        <taxon>Halomonadaceae</taxon>
        <taxon>Chromohalobacter</taxon>
    </lineage>
</organism>
<proteinExistence type="predicted"/>